<keyword evidence="3" id="KW-0436">Ligase</keyword>
<dbReference type="CDD" id="cd04433">
    <property type="entry name" value="AFD_class_I"/>
    <property type="match status" value="1"/>
</dbReference>
<evidence type="ECO:0000259" key="2">
    <source>
        <dbReference type="Pfam" id="PF13193"/>
    </source>
</evidence>
<dbReference type="EMBL" id="JACJVR010000015">
    <property type="protein sequence ID" value="MBB6690653.1"/>
    <property type="molecule type" value="Genomic_DNA"/>
</dbReference>
<dbReference type="InterPro" id="IPR042099">
    <property type="entry name" value="ANL_N_sf"/>
</dbReference>
<dbReference type="PANTHER" id="PTHR43767">
    <property type="entry name" value="LONG-CHAIN-FATTY-ACID--COA LIGASE"/>
    <property type="match status" value="1"/>
</dbReference>
<organism evidence="3 4">
    <name type="scientific">Cohnella xylanilytica</name>
    <dbReference type="NCBI Taxonomy" id="557555"/>
    <lineage>
        <taxon>Bacteria</taxon>
        <taxon>Bacillati</taxon>
        <taxon>Bacillota</taxon>
        <taxon>Bacilli</taxon>
        <taxon>Bacillales</taxon>
        <taxon>Paenibacillaceae</taxon>
        <taxon>Cohnella</taxon>
    </lineage>
</organism>
<reference evidence="3 4" key="1">
    <citation type="submission" date="2020-08" db="EMBL/GenBank/DDBJ databases">
        <title>Cohnella phylogeny.</title>
        <authorList>
            <person name="Dunlap C."/>
        </authorList>
    </citation>
    <scope>NUCLEOTIDE SEQUENCE [LARGE SCALE GENOMIC DNA]</scope>
    <source>
        <strain evidence="3 4">DSM 25239</strain>
    </source>
</reference>
<gene>
    <name evidence="3" type="ORF">H7B90_04470</name>
</gene>
<dbReference type="Gene3D" id="3.40.50.12780">
    <property type="entry name" value="N-terminal domain of ligase-like"/>
    <property type="match status" value="1"/>
</dbReference>
<dbReference type="InterPro" id="IPR050237">
    <property type="entry name" value="ATP-dep_AMP-bd_enzyme"/>
</dbReference>
<dbReference type="Proteomes" id="UP000553776">
    <property type="component" value="Unassembled WGS sequence"/>
</dbReference>
<dbReference type="InterPro" id="IPR045851">
    <property type="entry name" value="AMP-bd_C_sf"/>
</dbReference>
<dbReference type="InterPro" id="IPR025110">
    <property type="entry name" value="AMP-bd_C"/>
</dbReference>
<keyword evidence="4" id="KW-1185">Reference proteome</keyword>
<dbReference type="SUPFAM" id="SSF56801">
    <property type="entry name" value="Acetyl-CoA synthetase-like"/>
    <property type="match status" value="1"/>
</dbReference>
<evidence type="ECO:0000313" key="3">
    <source>
        <dbReference type="EMBL" id="MBB6690653.1"/>
    </source>
</evidence>
<protein>
    <submittedName>
        <fullName evidence="3">Long-chain fatty acid--CoA ligase</fullName>
    </submittedName>
</protein>
<feature type="domain" description="AMP-binding enzyme C-terminal" evidence="2">
    <location>
        <begin position="365"/>
        <end position="435"/>
    </location>
</feature>
<evidence type="ECO:0000313" key="4">
    <source>
        <dbReference type="Proteomes" id="UP000553776"/>
    </source>
</evidence>
<dbReference type="InterPro" id="IPR000873">
    <property type="entry name" value="AMP-dep_synth/lig_dom"/>
</dbReference>
<comment type="caution">
    <text evidence="3">The sequence shown here is derived from an EMBL/GenBank/DDBJ whole genome shotgun (WGS) entry which is preliminary data.</text>
</comment>
<sequence length="501" mass="54626">MDVRAFIDRFERYGDRTAFLWREESYSYRWLAREIRSASNQLERLGIRRGVVSLEEEDSPYAAAALFALLRLGCIVLPIDRRLPNEKVREYLAVGEAQARVRAEERGVSATPCGEGTVRHELLVSLLTEEAPGLVVFSSGSTGRSKAAVHRADRLLKKFERAGRANVTIAFMKFGHIGGLNTLLQTLANGGTLCFLNDRSPEEVCRTIERHRAEALPASPTFLNLLLLSEAWRRFELSSLKVVSYGSEPMPPATLAAWNARFPWVRTVQAYGMSELGVLPTKSRGSDSLHFSLRGGEGAYRLVDGMLEIKSESAMVGYLNAPSPFTEDGWLRTGDEAVVEDGYLRILGRRSEMINVGGEKVYPAEVEGVLERIEGVEAVVVEGEPSGITGQLVKATVKLRPGAEMSLGELRRAIREFCADKLPPYKIPQKIALTTESLTGDRLKKVRHAAGAASVGAGIEDGSPLSAGTRACLGGCGGTRSGEVTCCGPQPITQSQSNDTR</sequence>
<dbReference type="Pfam" id="PF00501">
    <property type="entry name" value="AMP-binding"/>
    <property type="match status" value="1"/>
</dbReference>
<feature type="domain" description="AMP-dependent synthetase/ligase" evidence="1">
    <location>
        <begin position="9"/>
        <end position="279"/>
    </location>
</feature>
<accession>A0A841TWW7</accession>
<name>A0A841TWW7_9BACL</name>
<dbReference type="Gene3D" id="3.30.300.30">
    <property type="match status" value="1"/>
</dbReference>
<dbReference type="GO" id="GO:0016877">
    <property type="term" value="F:ligase activity, forming carbon-sulfur bonds"/>
    <property type="evidence" value="ECO:0007669"/>
    <property type="project" value="UniProtKB-ARBA"/>
</dbReference>
<proteinExistence type="predicted"/>
<dbReference type="Pfam" id="PF13193">
    <property type="entry name" value="AMP-binding_C"/>
    <property type="match status" value="1"/>
</dbReference>
<dbReference type="InterPro" id="IPR020845">
    <property type="entry name" value="AMP-binding_CS"/>
</dbReference>
<dbReference type="PANTHER" id="PTHR43767:SF10">
    <property type="entry name" value="SURFACTIN SYNTHASE SUBUNIT 1"/>
    <property type="match status" value="1"/>
</dbReference>
<dbReference type="PROSITE" id="PS00455">
    <property type="entry name" value="AMP_BINDING"/>
    <property type="match status" value="1"/>
</dbReference>
<evidence type="ECO:0000259" key="1">
    <source>
        <dbReference type="Pfam" id="PF00501"/>
    </source>
</evidence>
<dbReference type="AlphaFoldDB" id="A0A841TWW7"/>